<organism evidence="3 4">
    <name type="scientific">Kushneria aurantia</name>
    <dbReference type="NCBI Taxonomy" id="504092"/>
    <lineage>
        <taxon>Bacteria</taxon>
        <taxon>Pseudomonadati</taxon>
        <taxon>Pseudomonadota</taxon>
        <taxon>Gammaproteobacteria</taxon>
        <taxon>Oceanospirillales</taxon>
        <taxon>Halomonadaceae</taxon>
        <taxon>Kushneria</taxon>
    </lineage>
</organism>
<name>A0ABV6G1Z0_9GAMM</name>
<dbReference type="InterPro" id="IPR036291">
    <property type="entry name" value="NAD(P)-bd_dom_sf"/>
</dbReference>
<keyword evidence="4" id="KW-1185">Reference proteome</keyword>
<dbReference type="PANTHER" id="PTHR43708:SF3">
    <property type="entry name" value="OXIDOREDUCTASE"/>
    <property type="match status" value="1"/>
</dbReference>
<dbReference type="InterPro" id="IPR051317">
    <property type="entry name" value="Gfo/Idh/MocA_oxidoreduct"/>
</dbReference>
<dbReference type="Proteomes" id="UP001589814">
    <property type="component" value="Unassembled WGS sequence"/>
</dbReference>
<reference evidence="3 4" key="1">
    <citation type="submission" date="2024-09" db="EMBL/GenBank/DDBJ databases">
        <authorList>
            <person name="Sun Q."/>
            <person name="Mori K."/>
        </authorList>
    </citation>
    <scope>NUCLEOTIDE SEQUENCE [LARGE SCALE GENOMIC DNA]</scope>
    <source>
        <strain evidence="3 4">CCM 7415</strain>
    </source>
</reference>
<accession>A0ABV6G1Z0</accession>
<dbReference type="InterPro" id="IPR000683">
    <property type="entry name" value="Gfo/Idh/MocA-like_OxRdtase_N"/>
</dbReference>
<evidence type="ECO:0000259" key="2">
    <source>
        <dbReference type="Pfam" id="PF22725"/>
    </source>
</evidence>
<protein>
    <submittedName>
        <fullName evidence="3">Gfo/Idh/MocA family protein</fullName>
    </submittedName>
</protein>
<dbReference type="InterPro" id="IPR055170">
    <property type="entry name" value="GFO_IDH_MocA-like_dom"/>
</dbReference>
<dbReference type="PANTHER" id="PTHR43708">
    <property type="entry name" value="CONSERVED EXPRESSED OXIDOREDUCTASE (EUROFUNG)"/>
    <property type="match status" value="1"/>
</dbReference>
<dbReference type="Pfam" id="PF22725">
    <property type="entry name" value="GFO_IDH_MocA_C3"/>
    <property type="match status" value="1"/>
</dbReference>
<dbReference type="EMBL" id="JBHLVX010000022">
    <property type="protein sequence ID" value="MFC0267662.1"/>
    <property type="molecule type" value="Genomic_DNA"/>
</dbReference>
<dbReference type="SUPFAM" id="SSF55347">
    <property type="entry name" value="Glyceraldehyde-3-phosphate dehydrogenase-like, C-terminal domain"/>
    <property type="match status" value="1"/>
</dbReference>
<evidence type="ECO:0000313" key="3">
    <source>
        <dbReference type="EMBL" id="MFC0267662.1"/>
    </source>
</evidence>
<evidence type="ECO:0000313" key="4">
    <source>
        <dbReference type="Proteomes" id="UP001589814"/>
    </source>
</evidence>
<proteinExistence type="predicted"/>
<evidence type="ECO:0000259" key="1">
    <source>
        <dbReference type="Pfam" id="PF01408"/>
    </source>
</evidence>
<gene>
    <name evidence="3" type="ORF">ACFFHW_06575</name>
</gene>
<dbReference type="Gene3D" id="3.40.50.720">
    <property type="entry name" value="NAD(P)-binding Rossmann-like Domain"/>
    <property type="match status" value="1"/>
</dbReference>
<dbReference type="SUPFAM" id="SSF51735">
    <property type="entry name" value="NAD(P)-binding Rossmann-fold domains"/>
    <property type="match status" value="1"/>
</dbReference>
<dbReference type="Gene3D" id="3.30.360.10">
    <property type="entry name" value="Dihydrodipicolinate Reductase, domain 2"/>
    <property type="match status" value="1"/>
</dbReference>
<sequence>MTAPIRIGMVGGGFMGRVHRMAQRLDGDYQLIAGAFSSDPERARSSGKALNLDPARVYTDFTTMAEREAAREDGIHVVSIVTPNHLHAPIAQAFIEAGIHVICEKPLSISLEEAMALRALVRRHGVQLLLTHNYSGYPAVRRARQLIREGTLGELRLVEVDYAQDWLSEAGSEGWRGDPALAGPAGALGDIGIHAWQLADYVTGREIDTLSADLHTFVAGRQLDDFAQAMLRYRDGARGRLSVSQVSPGNNNRLRLAVYGSRGGLHFDQESPDALWFARLGDPLQRLSRNGPGSGAADLQASRLPAGHPEGYLEAFAQLYRDFACSLRGEAPPDIALPDVDTGCRGLAFVEAMLASSQSNGAWTAPAYPTD</sequence>
<dbReference type="RefSeq" id="WP_019950505.1">
    <property type="nucleotide sequence ID" value="NZ_JBHLVX010000022.1"/>
</dbReference>
<feature type="domain" description="GFO/IDH/MocA-like oxidoreductase" evidence="2">
    <location>
        <begin position="140"/>
        <end position="265"/>
    </location>
</feature>
<dbReference type="Pfam" id="PF01408">
    <property type="entry name" value="GFO_IDH_MocA"/>
    <property type="match status" value="1"/>
</dbReference>
<feature type="domain" description="Gfo/Idh/MocA-like oxidoreductase N-terminal" evidence="1">
    <location>
        <begin position="5"/>
        <end position="131"/>
    </location>
</feature>
<comment type="caution">
    <text evidence="3">The sequence shown here is derived from an EMBL/GenBank/DDBJ whole genome shotgun (WGS) entry which is preliminary data.</text>
</comment>